<dbReference type="InterPro" id="IPR029068">
    <property type="entry name" value="Glyas_Bleomycin-R_OHBP_Dase"/>
</dbReference>
<dbReference type="Gene3D" id="3.10.180.10">
    <property type="entry name" value="2,3-Dihydroxybiphenyl 1,2-Dioxygenase, domain 1"/>
    <property type="match status" value="1"/>
</dbReference>
<evidence type="ECO:0000259" key="3">
    <source>
        <dbReference type="PROSITE" id="PS51819"/>
    </source>
</evidence>
<dbReference type="GO" id="GO:0004493">
    <property type="term" value="F:methylmalonyl-CoA epimerase activity"/>
    <property type="evidence" value="ECO:0007669"/>
    <property type="project" value="UniProtKB-EC"/>
</dbReference>
<dbReference type="InterPro" id="IPR037523">
    <property type="entry name" value="VOC_core"/>
</dbReference>
<dbReference type="RefSeq" id="WP_205183132.1">
    <property type="nucleotide sequence ID" value="NZ_JAFBFC010000001.1"/>
</dbReference>
<sequence>MVNKVDHIGIAVKSIKEAIPFYEQTLGLSLMGEETVETQKVKVAFLQAGETKIELLEPLSSDSPIQKYLDKKGEGVHHIAFGVTSIEERITQLKTEGIRMIDEQPRKGAAGANIAFIHPASTKGILYELCEKQTKGD</sequence>
<comment type="caution">
    <text evidence="4">The sequence shown here is derived from an EMBL/GenBank/DDBJ whole genome shotgun (WGS) entry which is preliminary data.</text>
</comment>
<dbReference type="PANTHER" id="PTHR43048">
    <property type="entry name" value="METHYLMALONYL-COA EPIMERASE"/>
    <property type="match status" value="1"/>
</dbReference>
<dbReference type="Proteomes" id="UP000809829">
    <property type="component" value="Unassembled WGS sequence"/>
</dbReference>
<dbReference type="CDD" id="cd07249">
    <property type="entry name" value="MMCE"/>
    <property type="match status" value="1"/>
</dbReference>
<proteinExistence type="inferred from homology"/>
<accession>A0ABS2QRE6</accession>
<name>A0ABS2QRE6_9BACI</name>
<reference evidence="4 5" key="1">
    <citation type="submission" date="2021-01" db="EMBL/GenBank/DDBJ databases">
        <title>Genomic Encyclopedia of Type Strains, Phase IV (KMG-IV): sequencing the most valuable type-strain genomes for metagenomic binning, comparative biology and taxonomic classification.</title>
        <authorList>
            <person name="Goeker M."/>
        </authorList>
    </citation>
    <scope>NUCLEOTIDE SEQUENCE [LARGE SCALE GENOMIC DNA]</scope>
    <source>
        <strain evidence="4 5">DSM 104297</strain>
    </source>
</reference>
<organism evidence="4 5">
    <name type="scientific">Priestia iocasae</name>
    <dbReference type="NCBI Taxonomy" id="2291674"/>
    <lineage>
        <taxon>Bacteria</taxon>
        <taxon>Bacillati</taxon>
        <taxon>Bacillota</taxon>
        <taxon>Bacilli</taxon>
        <taxon>Bacillales</taxon>
        <taxon>Bacillaceae</taxon>
        <taxon>Priestia</taxon>
    </lineage>
</organism>
<dbReference type="SUPFAM" id="SSF54593">
    <property type="entry name" value="Glyoxalase/Bleomycin resistance protein/Dihydroxybiphenyl dioxygenase"/>
    <property type="match status" value="1"/>
</dbReference>
<feature type="domain" description="VOC" evidence="3">
    <location>
        <begin position="4"/>
        <end position="132"/>
    </location>
</feature>
<dbReference type="PROSITE" id="PS51819">
    <property type="entry name" value="VOC"/>
    <property type="match status" value="1"/>
</dbReference>
<keyword evidence="4" id="KW-0413">Isomerase</keyword>
<keyword evidence="2" id="KW-0479">Metal-binding</keyword>
<protein>
    <submittedName>
        <fullName evidence="4">Methylmalonyl-CoA/ethylmalonyl-CoA epimerase</fullName>
        <ecNumber evidence="4">5.1.99.1</ecNumber>
    </submittedName>
</protein>
<evidence type="ECO:0000313" key="4">
    <source>
        <dbReference type="EMBL" id="MBM7701617.1"/>
    </source>
</evidence>
<dbReference type="EMBL" id="JAFBFC010000001">
    <property type="protein sequence ID" value="MBM7701617.1"/>
    <property type="molecule type" value="Genomic_DNA"/>
</dbReference>
<dbReference type="InterPro" id="IPR017515">
    <property type="entry name" value="MeMalonyl-CoA_epimerase"/>
</dbReference>
<comment type="similarity">
    <text evidence="1">Belongs to the methylmalonyl-CoA epimerase family.</text>
</comment>
<gene>
    <name evidence="4" type="ORF">JOC83_000443</name>
</gene>
<dbReference type="PANTHER" id="PTHR43048:SF3">
    <property type="entry name" value="METHYLMALONYL-COA EPIMERASE, MITOCHONDRIAL"/>
    <property type="match status" value="1"/>
</dbReference>
<dbReference type="Pfam" id="PF13669">
    <property type="entry name" value="Glyoxalase_4"/>
    <property type="match status" value="1"/>
</dbReference>
<evidence type="ECO:0000256" key="2">
    <source>
        <dbReference type="ARBA" id="ARBA00022723"/>
    </source>
</evidence>
<dbReference type="NCBIfam" id="TIGR03081">
    <property type="entry name" value="metmalonyl_epim"/>
    <property type="match status" value="1"/>
</dbReference>
<evidence type="ECO:0000256" key="1">
    <source>
        <dbReference type="ARBA" id="ARBA00009308"/>
    </source>
</evidence>
<dbReference type="EC" id="5.1.99.1" evidence="4"/>
<evidence type="ECO:0000313" key="5">
    <source>
        <dbReference type="Proteomes" id="UP000809829"/>
    </source>
</evidence>
<dbReference type="InterPro" id="IPR051785">
    <property type="entry name" value="MMCE/EMCE_epimerase"/>
</dbReference>
<keyword evidence="5" id="KW-1185">Reference proteome</keyword>